<dbReference type="Pfam" id="PF01571">
    <property type="entry name" value="GCV_T"/>
    <property type="match status" value="1"/>
</dbReference>
<dbReference type="InterPro" id="IPR027266">
    <property type="entry name" value="TrmE/GcvT-like"/>
</dbReference>
<dbReference type="SUPFAM" id="SSF101790">
    <property type="entry name" value="Aminomethyltransferase beta-barrel domain"/>
    <property type="match status" value="1"/>
</dbReference>
<evidence type="ECO:0000256" key="1">
    <source>
        <dbReference type="ARBA" id="ARBA00008609"/>
    </source>
</evidence>
<dbReference type="STRING" id="67767.A0A0J7KZS4"/>
<dbReference type="Pfam" id="PF08669">
    <property type="entry name" value="GCV_T_C"/>
    <property type="match status" value="1"/>
</dbReference>
<gene>
    <name evidence="5" type="ORF">RF55_3940</name>
</gene>
<dbReference type="EMBL" id="LBMM01001747">
    <property type="protein sequence ID" value="KMQ95823.1"/>
    <property type="molecule type" value="Genomic_DNA"/>
</dbReference>
<dbReference type="InterPro" id="IPR029043">
    <property type="entry name" value="GcvT/YgfZ_C"/>
</dbReference>
<dbReference type="AlphaFoldDB" id="A0A0J7KZS4"/>
<feature type="domain" description="FAD dependent oxidoreductase" evidence="2">
    <location>
        <begin position="39"/>
        <end position="302"/>
    </location>
</feature>
<reference evidence="5 6" key="1">
    <citation type="submission" date="2015-04" db="EMBL/GenBank/DDBJ databases">
        <title>Lasius niger genome sequencing.</title>
        <authorList>
            <person name="Konorov E.A."/>
            <person name="Nikitin M.A."/>
            <person name="Kirill M.V."/>
            <person name="Chang P."/>
        </authorList>
    </citation>
    <scope>NUCLEOTIDE SEQUENCE [LARGE SCALE GENOMIC DNA]</scope>
    <source>
        <tissue evidence="5">Whole</tissue>
    </source>
</reference>
<dbReference type="PaxDb" id="67767-A0A0J7KZS4"/>
<dbReference type="OrthoDB" id="498204at2759"/>
<comment type="similarity">
    <text evidence="1">Belongs to the GcvT family.</text>
</comment>
<evidence type="ECO:0000259" key="4">
    <source>
        <dbReference type="Pfam" id="PF08669"/>
    </source>
</evidence>
<dbReference type="Gene3D" id="2.40.30.110">
    <property type="entry name" value="Aminomethyltransferase beta-barrel domains"/>
    <property type="match status" value="1"/>
</dbReference>
<dbReference type="Gene3D" id="3.50.50.60">
    <property type="entry name" value="FAD/NAD(P)-binding domain"/>
    <property type="match status" value="1"/>
</dbReference>
<feature type="domain" description="Aminomethyltransferase C-terminal" evidence="4">
    <location>
        <begin position="639"/>
        <end position="723"/>
    </location>
</feature>
<proteinExistence type="inferred from homology"/>
<dbReference type="SUPFAM" id="SSF51905">
    <property type="entry name" value="FAD/NAD(P)-binding domain"/>
    <property type="match status" value="1"/>
</dbReference>
<dbReference type="Proteomes" id="UP000036403">
    <property type="component" value="Unassembled WGS sequence"/>
</dbReference>
<dbReference type="Gene3D" id="3.30.70.1400">
    <property type="entry name" value="Aminomethyltransferase beta-barrel domains"/>
    <property type="match status" value="1"/>
</dbReference>
<sequence>MLRLVTNKLSKWGFRNNRAIATYNGKNETKNIDVPNNADVVIIGGGSAGCNALYQLGKRGVNAVLLDKSKLISGTTWHTAGLVWCLRGVCDVEMELLKASRLLYASLQEETDINPGWINNGGLLIAQSPERVAEYERLVTSCKNLGINAYMIDPAETKEKFPLIDENAFLAAIHSPADGTIDPVMLVNALTKSAGKNGCKVIEDCPVTKILTEDNNGHKIVRGVETPYGIIKTNVVLNAAGAWSGTIARMVGLDIPLTPMKHAYIVTEPMNVQGLPNIRDPDRNIYFRVQGGNLNIGGYESNPIMLKCLLINEGAVMEERQGWERPGWFLLNNKTAAALPYDYGGYYDTPKNTNDIYADILKTERTFHFPPHDNIIREEALSCRNNVALFNMSYFGKFYICGPDARKAVDYIFTSQVDREINKTVYTCMLNRNGGVEGDCMVTGLESGLGGVVDPIFKGKAFYIVSGGTSSYHTWAHIDKVVREKDFSVSVHNVTEQIGILSIQGPNSRQVLQMLIEDDLSNKLFPFCTSKLVRINGELVHMFRLSSVGELGYELHIPRSSCEKVYKALMECGKKYDMKLAGYRALYSLNCEKGTHLWGADLRSDDNPIEAGLETVCRSSGKYLGKASVERYRKNGIKKRLVHLHINDDIPLWGMENVYRNDQLVGYLRRAEHGYTFKSSIGQAYITAPNGQNITKEFLETGTYQIEAMRKRYPARMYLQSPFDPRNKRILGVYTI</sequence>
<evidence type="ECO:0000313" key="6">
    <source>
        <dbReference type="Proteomes" id="UP000036403"/>
    </source>
</evidence>
<feature type="domain" description="GCVT N-terminal" evidence="3">
    <location>
        <begin position="311"/>
        <end position="618"/>
    </location>
</feature>
<protein>
    <submittedName>
        <fullName evidence="5">Sarcosine mitochondrial</fullName>
    </submittedName>
</protein>
<dbReference type="InterPro" id="IPR013977">
    <property type="entry name" value="GcvT_C"/>
</dbReference>
<dbReference type="FunFam" id="2.40.30.110:FF:000008">
    <property type="entry name" value="Sarcosine dehydrogenase"/>
    <property type="match status" value="1"/>
</dbReference>
<evidence type="ECO:0000259" key="2">
    <source>
        <dbReference type="Pfam" id="PF01266"/>
    </source>
</evidence>
<dbReference type="Gene3D" id="3.30.9.10">
    <property type="entry name" value="D-Amino Acid Oxidase, subunit A, domain 2"/>
    <property type="match status" value="1"/>
</dbReference>
<keyword evidence="6" id="KW-1185">Reference proteome</keyword>
<dbReference type="InterPro" id="IPR006076">
    <property type="entry name" value="FAD-dep_OxRdtase"/>
</dbReference>
<dbReference type="SUPFAM" id="SSF103025">
    <property type="entry name" value="Folate-binding domain"/>
    <property type="match status" value="1"/>
</dbReference>
<comment type="caution">
    <text evidence="5">The sequence shown here is derived from an EMBL/GenBank/DDBJ whole genome shotgun (WGS) entry which is preliminary data.</text>
</comment>
<dbReference type="Gene3D" id="3.30.1360.120">
    <property type="entry name" value="Probable tRNA modification gtpase trme, domain 1"/>
    <property type="match status" value="1"/>
</dbReference>
<dbReference type="GO" id="GO:0005739">
    <property type="term" value="C:mitochondrion"/>
    <property type="evidence" value="ECO:0007669"/>
    <property type="project" value="TreeGrafter"/>
</dbReference>
<organism evidence="5 6">
    <name type="scientific">Lasius niger</name>
    <name type="common">Black garden ant</name>
    <dbReference type="NCBI Taxonomy" id="67767"/>
    <lineage>
        <taxon>Eukaryota</taxon>
        <taxon>Metazoa</taxon>
        <taxon>Ecdysozoa</taxon>
        <taxon>Arthropoda</taxon>
        <taxon>Hexapoda</taxon>
        <taxon>Insecta</taxon>
        <taxon>Pterygota</taxon>
        <taxon>Neoptera</taxon>
        <taxon>Endopterygota</taxon>
        <taxon>Hymenoptera</taxon>
        <taxon>Apocrita</taxon>
        <taxon>Aculeata</taxon>
        <taxon>Formicoidea</taxon>
        <taxon>Formicidae</taxon>
        <taxon>Formicinae</taxon>
        <taxon>Lasius</taxon>
        <taxon>Lasius</taxon>
    </lineage>
</organism>
<evidence type="ECO:0000313" key="5">
    <source>
        <dbReference type="EMBL" id="KMQ95823.1"/>
    </source>
</evidence>
<dbReference type="PANTHER" id="PTHR43757">
    <property type="entry name" value="AMINOMETHYLTRANSFERASE"/>
    <property type="match status" value="1"/>
</dbReference>
<dbReference type="InterPro" id="IPR006222">
    <property type="entry name" value="GCVT_N"/>
</dbReference>
<dbReference type="PANTHER" id="PTHR43757:SF11">
    <property type="entry name" value="SARCOSINE DEHYDROGENASE"/>
    <property type="match status" value="1"/>
</dbReference>
<dbReference type="InterPro" id="IPR036188">
    <property type="entry name" value="FAD/NAD-bd_sf"/>
</dbReference>
<accession>A0A0J7KZS4</accession>
<name>A0A0J7KZS4_LASNI</name>
<dbReference type="InterPro" id="IPR028896">
    <property type="entry name" value="GcvT/YgfZ/DmdA"/>
</dbReference>
<dbReference type="Pfam" id="PF01266">
    <property type="entry name" value="DAO"/>
    <property type="match status" value="1"/>
</dbReference>
<evidence type="ECO:0000259" key="3">
    <source>
        <dbReference type="Pfam" id="PF01571"/>
    </source>
</evidence>